<evidence type="ECO:0000313" key="3">
    <source>
        <dbReference type="Proteomes" id="UP001162090"/>
    </source>
</evidence>
<sequence length="400" mass="45302">MKFIDELDIERVNQTLNFETNDCKIVGSCDIFTTKAVASDRKLYRTIDQHLDTILQENENYNASFQQQLAAPEPNQPNQPPCSSPLYPNRRDSSSFWEQKRRISISEYNNNTNNNNISNSSSGSNNNHPGANNTPPTTFSKSAKLNDQNLKELVSSYDSGSISSSSLDSSSKNHEKMRRRSSSSISSFKSGKSSNYNCNNAGSTTNNVNKRRKSSINERPSNLSLGPFGPINEPSSRKIFAYLIAILNASYPDHDFSSVEPTDFVKTSLKTFISKFENTLYSLGRQPEEWIWEVINSHMTLSDCVLFQYSPSNSFLEDEPGYLWNLIGFLYNKKRKRVAYLYLICSRLNSNTSEVEDTSVKEPQGKVIIDDGSNEYEGEYDFTYDENVIDDKSDHEGPLH</sequence>
<dbReference type="InterPro" id="IPR038564">
    <property type="entry name" value="Maf1_sf"/>
</dbReference>
<dbReference type="Gene3D" id="3.40.1000.50">
    <property type="entry name" value="Repressor of RNA polymerase III transcription Maf1"/>
    <property type="match status" value="1"/>
</dbReference>
<feature type="compositionally biased region" description="Low complexity" evidence="1">
    <location>
        <begin position="182"/>
        <end position="194"/>
    </location>
</feature>
<dbReference type="EMBL" id="OX365915">
    <property type="protein sequence ID" value="CAI4058465.1"/>
    <property type="molecule type" value="Genomic_DNA"/>
</dbReference>
<dbReference type="GO" id="GO:0016480">
    <property type="term" value="P:negative regulation of transcription by RNA polymerase III"/>
    <property type="evidence" value="ECO:0007669"/>
    <property type="project" value="InterPro"/>
</dbReference>
<feature type="compositionally biased region" description="Polar residues" evidence="1">
    <location>
        <begin position="195"/>
        <end position="208"/>
    </location>
</feature>
<dbReference type="FunFam" id="3.40.1000.50:FF:000006">
    <property type="entry name" value="Repressor of RNA polymerase III transcription MAF1"/>
    <property type="match status" value="1"/>
</dbReference>
<protein>
    <recommendedName>
        <fullName evidence="4">Repressor of RNA polymerase III transcription MAF1</fullName>
    </recommendedName>
</protein>
<dbReference type="GO" id="GO:0005634">
    <property type="term" value="C:nucleus"/>
    <property type="evidence" value="ECO:0007669"/>
    <property type="project" value="TreeGrafter"/>
</dbReference>
<feature type="region of interest" description="Disordered" evidence="1">
    <location>
        <begin position="107"/>
        <end position="142"/>
    </location>
</feature>
<evidence type="ECO:0008006" key="4">
    <source>
        <dbReference type="Google" id="ProtNLM"/>
    </source>
</evidence>
<feature type="region of interest" description="Disordered" evidence="1">
    <location>
        <begin position="156"/>
        <end position="228"/>
    </location>
</feature>
<evidence type="ECO:0000313" key="2">
    <source>
        <dbReference type="EMBL" id="CAI4058465.1"/>
    </source>
</evidence>
<name>A0AA35JG54_SACUV</name>
<feature type="compositionally biased region" description="Low complexity" evidence="1">
    <location>
        <begin position="107"/>
        <end position="127"/>
    </location>
</feature>
<evidence type="ECO:0000256" key="1">
    <source>
        <dbReference type="SAM" id="MobiDB-lite"/>
    </source>
</evidence>
<feature type="region of interest" description="Disordered" evidence="1">
    <location>
        <begin position="70"/>
        <end position="95"/>
    </location>
</feature>
<dbReference type="PANTHER" id="PTHR22504:SF0">
    <property type="entry name" value="REPRESSOR OF RNA POLYMERASE III TRANSCRIPTION MAF1 HOMOLOG"/>
    <property type="match status" value="1"/>
</dbReference>
<organism evidence="2 3">
    <name type="scientific">Saccharomyces uvarum</name>
    <name type="common">Yeast</name>
    <name type="synonym">Saccharomyces bayanus var. uvarum</name>
    <dbReference type="NCBI Taxonomy" id="230603"/>
    <lineage>
        <taxon>Eukaryota</taxon>
        <taxon>Fungi</taxon>
        <taxon>Dikarya</taxon>
        <taxon>Ascomycota</taxon>
        <taxon>Saccharomycotina</taxon>
        <taxon>Saccharomycetes</taxon>
        <taxon>Saccharomycetales</taxon>
        <taxon>Saccharomycetaceae</taxon>
        <taxon>Saccharomyces</taxon>
    </lineage>
</organism>
<feature type="compositionally biased region" description="Pro residues" evidence="1">
    <location>
        <begin position="74"/>
        <end position="83"/>
    </location>
</feature>
<dbReference type="InterPro" id="IPR015257">
    <property type="entry name" value="Maf1"/>
</dbReference>
<accession>A0AA35JG54</accession>
<gene>
    <name evidence="2" type="primary">SUVC04G2410</name>
    <name evidence="2" type="ORF">SUVC_04G2410</name>
</gene>
<feature type="compositionally biased region" description="Low complexity" evidence="1">
    <location>
        <begin position="156"/>
        <end position="170"/>
    </location>
</feature>
<dbReference type="GO" id="GO:0000994">
    <property type="term" value="F:RNA polymerase III core binding"/>
    <property type="evidence" value="ECO:0007669"/>
    <property type="project" value="TreeGrafter"/>
</dbReference>
<feature type="compositionally biased region" description="Polar residues" evidence="1">
    <location>
        <begin position="128"/>
        <end position="142"/>
    </location>
</feature>
<reference evidence="2" key="1">
    <citation type="submission" date="2022-10" db="EMBL/GenBank/DDBJ databases">
        <authorList>
            <person name="Byrne P K."/>
        </authorList>
    </citation>
    <scope>NUCLEOTIDE SEQUENCE</scope>
    <source>
        <strain evidence="2">CBS7001</strain>
    </source>
</reference>
<dbReference type="Pfam" id="PF09174">
    <property type="entry name" value="Maf1"/>
    <property type="match status" value="1"/>
</dbReference>
<dbReference type="PANTHER" id="PTHR22504">
    <property type="entry name" value="REPRESSOR OF RNA POLYMERASE III TRANSCRIPTION MAF1"/>
    <property type="match status" value="1"/>
</dbReference>
<dbReference type="Proteomes" id="UP001162090">
    <property type="component" value="Chromosome 4"/>
</dbReference>
<proteinExistence type="predicted"/>
<dbReference type="AlphaFoldDB" id="A0AA35JG54"/>